<dbReference type="InterPro" id="IPR036820">
    <property type="entry name" value="Archease_dom_sf"/>
</dbReference>
<dbReference type="Pfam" id="PF01951">
    <property type="entry name" value="Archease"/>
    <property type="match status" value="1"/>
</dbReference>
<dbReference type="GO" id="GO:0008033">
    <property type="term" value="P:tRNA processing"/>
    <property type="evidence" value="ECO:0007669"/>
    <property type="project" value="UniProtKB-KW"/>
</dbReference>
<evidence type="ECO:0000256" key="4">
    <source>
        <dbReference type="ARBA" id="ARBA00022837"/>
    </source>
</evidence>
<proteinExistence type="inferred from homology"/>
<accession>A0A2M7SE32</accession>
<dbReference type="SUPFAM" id="SSF69819">
    <property type="entry name" value="MTH1598-like"/>
    <property type="match status" value="1"/>
</dbReference>
<keyword evidence="2" id="KW-0819">tRNA processing</keyword>
<evidence type="ECO:0000256" key="2">
    <source>
        <dbReference type="ARBA" id="ARBA00022694"/>
    </source>
</evidence>
<reference evidence="7" key="1">
    <citation type="submission" date="2017-09" db="EMBL/GenBank/DDBJ databases">
        <title>Depth-based differentiation of microbial function through sediment-hosted aquifers and enrichment of novel symbionts in the deep terrestrial subsurface.</title>
        <authorList>
            <person name="Probst A.J."/>
            <person name="Ladd B."/>
            <person name="Jarett J.K."/>
            <person name="Geller-Mcgrath D.E."/>
            <person name="Sieber C.M.K."/>
            <person name="Emerson J.B."/>
            <person name="Anantharaman K."/>
            <person name="Thomas B.C."/>
            <person name="Malmstrom R."/>
            <person name="Stieglmeier M."/>
            <person name="Klingl A."/>
            <person name="Woyke T."/>
            <person name="Ryan C.M."/>
            <person name="Banfield J.F."/>
        </authorList>
    </citation>
    <scope>NUCLEOTIDE SEQUENCE [LARGE SCALE GENOMIC DNA]</scope>
</reference>
<evidence type="ECO:0000313" key="6">
    <source>
        <dbReference type="EMBL" id="PIZ17563.1"/>
    </source>
</evidence>
<evidence type="ECO:0000259" key="5">
    <source>
        <dbReference type="Pfam" id="PF01951"/>
    </source>
</evidence>
<keyword evidence="3" id="KW-0479">Metal-binding</keyword>
<protein>
    <submittedName>
        <fullName evidence="6">Archease</fullName>
    </submittedName>
</protein>
<organism evidence="6 7">
    <name type="scientific">Candidatus Desantisbacteria bacterium CG_4_10_14_0_8_um_filter_48_22</name>
    <dbReference type="NCBI Taxonomy" id="1974543"/>
    <lineage>
        <taxon>Bacteria</taxon>
        <taxon>Candidatus Desantisiibacteriota</taxon>
    </lineage>
</organism>
<dbReference type="InterPro" id="IPR002804">
    <property type="entry name" value="Archease"/>
</dbReference>
<dbReference type="NCBIfam" id="NF001617">
    <property type="entry name" value="PRK00407.1"/>
    <property type="match status" value="1"/>
</dbReference>
<name>A0A2M7SE32_9BACT</name>
<keyword evidence="4" id="KW-0106">Calcium</keyword>
<comment type="similarity">
    <text evidence="1">Belongs to the archease family.</text>
</comment>
<dbReference type="GO" id="GO:0046872">
    <property type="term" value="F:metal ion binding"/>
    <property type="evidence" value="ECO:0007669"/>
    <property type="project" value="UniProtKB-KW"/>
</dbReference>
<gene>
    <name evidence="6" type="ORF">COY52_04105</name>
</gene>
<dbReference type="InterPro" id="IPR023572">
    <property type="entry name" value="Archease_dom"/>
</dbReference>
<dbReference type="Gene3D" id="3.55.10.10">
    <property type="entry name" value="Archease domain"/>
    <property type="match status" value="1"/>
</dbReference>
<comment type="caution">
    <text evidence="6">The sequence shown here is derived from an EMBL/GenBank/DDBJ whole genome shotgun (WGS) entry which is preliminary data.</text>
</comment>
<dbReference type="PANTHER" id="PTHR12682:SF11">
    <property type="entry name" value="PROTEIN ARCHEASE"/>
    <property type="match status" value="1"/>
</dbReference>
<dbReference type="AlphaFoldDB" id="A0A2M7SE32"/>
<evidence type="ECO:0000313" key="7">
    <source>
        <dbReference type="Proteomes" id="UP000229307"/>
    </source>
</evidence>
<dbReference type="PANTHER" id="PTHR12682">
    <property type="entry name" value="ARCHEASE"/>
    <property type="match status" value="1"/>
</dbReference>
<feature type="domain" description="Archease" evidence="5">
    <location>
        <begin position="4"/>
        <end position="152"/>
    </location>
</feature>
<dbReference type="EMBL" id="PFMR01000106">
    <property type="protein sequence ID" value="PIZ17563.1"/>
    <property type="molecule type" value="Genomic_DNA"/>
</dbReference>
<sequence>MKKYKLIDHTADAGIEAYGKNLNGLFENAASGMFAVLCDSAEVKPAKSTAVRVKAKTLEDLMHHWLTELLYRVNKEEILFGKFRVKISGKYSLTGKASGEKISPVKHHLKTEIKAVTYYQLEIKRYAIRSLPANFAGRDTRFAYKVRVIFDV</sequence>
<dbReference type="Proteomes" id="UP000229307">
    <property type="component" value="Unassembled WGS sequence"/>
</dbReference>
<evidence type="ECO:0000256" key="3">
    <source>
        <dbReference type="ARBA" id="ARBA00022723"/>
    </source>
</evidence>
<evidence type="ECO:0000256" key="1">
    <source>
        <dbReference type="ARBA" id="ARBA00007963"/>
    </source>
</evidence>